<gene>
    <name evidence="3" type="ORF">ACFYG5_00630</name>
</gene>
<dbReference type="Gene3D" id="3.20.20.140">
    <property type="entry name" value="Metal-dependent hydrolases"/>
    <property type="match status" value="2"/>
</dbReference>
<feature type="domain" description="Amidohydrolase 3" evidence="2">
    <location>
        <begin position="73"/>
        <end position="543"/>
    </location>
</feature>
<sequence>MPVFIRTACMSIVAAIGLSTAMPSAAAGVEYDTIIRNGHIIDGTGSPWYAADIAVKDGRIAAIGNLADAHARRVIDAHGLVVAPGFIDMLGQSEVTMLVDPHVPSKIFQGITTEITGEGESVAPLDAEMIRQRQAAYAHYRITPDWRTFEQYFARLQKQGMGINVGTYVGATSVREMVMGYENRAPTPDELKKMQALVADAMKQGALGLSTALEYTPAPYAGTDELIALARVAARHGGIYATHMRNEGDAEMAALDETFRIGREADIPVEIFHLKATGNLKGKMAQVIARIDAARASGVDVAADTYAYTAWQNDLSAFIPPWAHDGGNLKLIERLKNPATRARIRKDMLTPSEAWDNEWLAAIERAHGIMIGSVNNKALQKYVGKRVSEIAAEWHEDPIDTICDFLIKDNAATSSVVFGMQESDVELALKQPWVSIDTDYEGTSPDGLLGKDRPHPRAYGTFPRILARYVREQKLLTLPDAIRKFSALAAQRVHLTDRGVLKQGMWADIVVFDPAATRDVATFTDPNQLSVGMQYVLVNGVPVIDGGKMTDALPGVVLRGPAYSGR</sequence>
<organism evidence="3">
    <name type="scientific">Rhodanobacter sp. FW102-FHT14D07</name>
    <dbReference type="NCBI Taxonomy" id="3351462"/>
    <lineage>
        <taxon>Bacteria</taxon>
        <taxon>Pseudomonadati</taxon>
        <taxon>Pseudomonadota</taxon>
        <taxon>Gammaproteobacteria</taxon>
        <taxon>Lysobacterales</taxon>
        <taxon>Rhodanobacteraceae</taxon>
        <taxon>Rhodanobacter</taxon>
    </lineage>
</organism>
<dbReference type="PANTHER" id="PTHR11647:SF1">
    <property type="entry name" value="COLLAPSIN RESPONSE MEDIATOR PROTEIN"/>
    <property type="match status" value="1"/>
</dbReference>
<accession>A0AB74UPH6</accession>
<feature type="chain" id="PRO_5044496209" evidence="1">
    <location>
        <begin position="27"/>
        <end position="566"/>
    </location>
</feature>
<keyword evidence="1" id="KW-0732">Signal</keyword>
<dbReference type="EMBL" id="CP170721">
    <property type="protein sequence ID" value="XIA18676.1"/>
    <property type="molecule type" value="Genomic_DNA"/>
</dbReference>
<dbReference type="InterPro" id="IPR050378">
    <property type="entry name" value="Metallo-dep_Hydrolases_sf"/>
</dbReference>
<evidence type="ECO:0000259" key="2">
    <source>
        <dbReference type="Pfam" id="PF07969"/>
    </source>
</evidence>
<evidence type="ECO:0000256" key="1">
    <source>
        <dbReference type="SAM" id="SignalP"/>
    </source>
</evidence>
<dbReference type="PANTHER" id="PTHR11647">
    <property type="entry name" value="HYDRANTOINASE/DIHYDROPYRIMIDINASE FAMILY MEMBER"/>
    <property type="match status" value="1"/>
</dbReference>
<reference evidence="3" key="1">
    <citation type="submission" date="2024-10" db="EMBL/GenBank/DDBJ databases">
        <authorList>
            <person name="Lesea H.P."/>
            <person name="Kuehl J.V."/>
            <person name="Chandonia J.-M."/>
        </authorList>
    </citation>
    <scope>NUCLEOTIDE SEQUENCE</scope>
    <source>
        <strain evidence="3">FW102-FHT14D07</strain>
    </source>
</reference>
<dbReference type="GO" id="GO:0005829">
    <property type="term" value="C:cytosol"/>
    <property type="evidence" value="ECO:0007669"/>
    <property type="project" value="TreeGrafter"/>
</dbReference>
<dbReference type="SUPFAM" id="SSF51338">
    <property type="entry name" value="Composite domain of metallo-dependent hydrolases"/>
    <property type="match status" value="1"/>
</dbReference>
<protein>
    <submittedName>
        <fullName evidence="3">Amidohydrolase family protein</fullName>
    </submittedName>
</protein>
<dbReference type="RefSeq" id="WP_395120139.1">
    <property type="nucleotide sequence ID" value="NZ_CP170721.1"/>
</dbReference>
<dbReference type="InterPro" id="IPR013108">
    <property type="entry name" value="Amidohydro_3"/>
</dbReference>
<evidence type="ECO:0000313" key="3">
    <source>
        <dbReference type="EMBL" id="XIA18676.1"/>
    </source>
</evidence>
<dbReference type="SUPFAM" id="SSF51556">
    <property type="entry name" value="Metallo-dependent hydrolases"/>
    <property type="match status" value="1"/>
</dbReference>
<dbReference type="CDD" id="cd01297">
    <property type="entry name" value="D-aminoacylase"/>
    <property type="match status" value="1"/>
</dbReference>
<dbReference type="GO" id="GO:0016812">
    <property type="term" value="F:hydrolase activity, acting on carbon-nitrogen (but not peptide) bonds, in cyclic amides"/>
    <property type="evidence" value="ECO:0007669"/>
    <property type="project" value="TreeGrafter"/>
</dbReference>
<dbReference type="Pfam" id="PF07969">
    <property type="entry name" value="Amidohydro_3"/>
    <property type="match status" value="1"/>
</dbReference>
<proteinExistence type="predicted"/>
<dbReference type="Gene3D" id="2.30.40.10">
    <property type="entry name" value="Urease, subunit C, domain 1"/>
    <property type="match status" value="1"/>
</dbReference>
<name>A0AB74UPH6_9GAMM</name>
<feature type="signal peptide" evidence="1">
    <location>
        <begin position="1"/>
        <end position="26"/>
    </location>
</feature>
<dbReference type="InterPro" id="IPR032466">
    <property type="entry name" value="Metal_Hydrolase"/>
</dbReference>
<dbReference type="InterPro" id="IPR011059">
    <property type="entry name" value="Metal-dep_hydrolase_composite"/>
</dbReference>
<dbReference type="AlphaFoldDB" id="A0AB74UPH6"/>